<feature type="region of interest" description="Disordered" evidence="3">
    <location>
        <begin position="1"/>
        <end position="127"/>
    </location>
</feature>
<dbReference type="Pfam" id="PF00076">
    <property type="entry name" value="RRM_1"/>
    <property type="match status" value="2"/>
</dbReference>
<proteinExistence type="predicted"/>
<dbReference type="InterPro" id="IPR012677">
    <property type="entry name" value="Nucleotide-bd_a/b_plait_sf"/>
</dbReference>
<feature type="compositionally biased region" description="Basic and acidic residues" evidence="3">
    <location>
        <begin position="70"/>
        <end position="93"/>
    </location>
</feature>
<reference evidence="5" key="1">
    <citation type="journal article" date="2022" name="G3 (Bethesda)">
        <title>High quality genome of the basidiomycete yeast Dioszegia hungarica PDD-24b-2 isolated from cloud water.</title>
        <authorList>
            <person name="Jarrige D."/>
            <person name="Haridas S."/>
            <person name="Bleykasten-Grosshans C."/>
            <person name="Joly M."/>
            <person name="Nadalig T."/>
            <person name="Sancelme M."/>
            <person name="Vuilleumier S."/>
            <person name="Grigoriev I.V."/>
            <person name="Amato P."/>
            <person name="Bringel F."/>
        </authorList>
    </citation>
    <scope>NUCLEOTIDE SEQUENCE</scope>
    <source>
        <strain evidence="5">PDD-24b-2</strain>
    </source>
</reference>
<evidence type="ECO:0000256" key="3">
    <source>
        <dbReference type="SAM" id="MobiDB-lite"/>
    </source>
</evidence>
<feature type="domain" description="RRM" evidence="4">
    <location>
        <begin position="130"/>
        <end position="219"/>
    </location>
</feature>
<feature type="domain" description="RRM" evidence="4">
    <location>
        <begin position="250"/>
        <end position="410"/>
    </location>
</feature>
<name>A0AA38LW00_9TREE</name>
<feature type="compositionally biased region" description="Gly residues" evidence="3">
    <location>
        <begin position="490"/>
        <end position="501"/>
    </location>
</feature>
<evidence type="ECO:0000259" key="4">
    <source>
        <dbReference type="PROSITE" id="PS50102"/>
    </source>
</evidence>
<feature type="region of interest" description="Disordered" evidence="3">
    <location>
        <begin position="411"/>
        <end position="459"/>
    </location>
</feature>
<evidence type="ECO:0000313" key="5">
    <source>
        <dbReference type="EMBL" id="KAI9637063.1"/>
    </source>
</evidence>
<dbReference type="SUPFAM" id="SSF54928">
    <property type="entry name" value="RNA-binding domain, RBD"/>
    <property type="match status" value="2"/>
</dbReference>
<dbReference type="Proteomes" id="UP001164286">
    <property type="component" value="Unassembled WGS sequence"/>
</dbReference>
<protein>
    <recommendedName>
        <fullName evidence="4">RRM domain-containing protein</fullName>
    </recommendedName>
</protein>
<dbReference type="PANTHER" id="PTHR48027">
    <property type="entry name" value="HETEROGENEOUS NUCLEAR RIBONUCLEOPROTEIN 87F-RELATED"/>
    <property type="match status" value="1"/>
</dbReference>
<dbReference type="GO" id="GO:0003723">
    <property type="term" value="F:RNA binding"/>
    <property type="evidence" value="ECO:0007669"/>
    <property type="project" value="UniProtKB-UniRule"/>
</dbReference>
<dbReference type="AlphaFoldDB" id="A0AA38LW00"/>
<dbReference type="InterPro" id="IPR035979">
    <property type="entry name" value="RBD_domain_sf"/>
</dbReference>
<evidence type="ECO:0000313" key="6">
    <source>
        <dbReference type="Proteomes" id="UP001164286"/>
    </source>
</evidence>
<feature type="compositionally biased region" description="Basic and acidic residues" evidence="3">
    <location>
        <begin position="280"/>
        <end position="291"/>
    </location>
</feature>
<sequence length="546" mass="58362">MAESTKPPKTSRTPEEKAAREARKASKKSAAVVDNEAGPSGSTAAPVDKQPKGVNAEDYEIDLAAPEPLSKAELRAAKRAAKRGDVPPAEGEKPKKRKRLPEFDPNEADEEEKPKGGVADGAGREVKKQNSVWVGNLAFKTTPQSLREWFERKLEEAGAGGEGSVTRVNLPKKAGKGGFGESKGFAYVDLATPEVQKLAVGLSEGMLEGRKLLIKLGNDHTASESARTPKPAKSLLTNPILRNQPNPEGPTLFVGNLPFDATEEKLRDHLEGNAAALRAAAEKEGEVDEKKAAKREKWLKKQAVKAEAEAAGGVKNEEEDDEAESDDEAEGDTEDAAEELDEETKAEQAYRGGRKSGLRKVRLGAFEDTGRCKGFAFLDFLDPKFATAALSNKKNHWFENRKLILQYASDSATKRAGGKGSRPVRAAGGDDYKGGLKRPRQSYDRKDRDAGGDADVDADVGAYLPKDASAIARDVLRNVGGGGHDEGEGEGYGGYQGGGGGGKKREDVRGKKWQAAGRPRPGAALAMAKREKVGIVPGEGKKISFD</sequence>
<keyword evidence="6" id="KW-1185">Reference proteome</keyword>
<dbReference type="InterPro" id="IPR052462">
    <property type="entry name" value="SLIRP/GR-RBP-like"/>
</dbReference>
<dbReference type="Gene3D" id="3.30.70.330">
    <property type="match status" value="2"/>
</dbReference>
<feature type="compositionally biased region" description="Acidic residues" evidence="3">
    <location>
        <begin position="317"/>
        <end position="342"/>
    </location>
</feature>
<feature type="region of interest" description="Disordered" evidence="3">
    <location>
        <begin position="156"/>
        <end position="176"/>
    </location>
</feature>
<feature type="region of interest" description="Disordered" evidence="3">
    <location>
        <begin position="478"/>
        <end position="525"/>
    </location>
</feature>
<feature type="compositionally biased region" description="Basic and acidic residues" evidence="3">
    <location>
        <begin position="441"/>
        <end position="451"/>
    </location>
</feature>
<comment type="caution">
    <text evidence="5">The sequence shown here is derived from an EMBL/GenBank/DDBJ whole genome shotgun (WGS) entry which is preliminary data.</text>
</comment>
<dbReference type="EMBL" id="JAKWFO010000005">
    <property type="protein sequence ID" value="KAI9637063.1"/>
    <property type="molecule type" value="Genomic_DNA"/>
</dbReference>
<keyword evidence="1 2" id="KW-0694">RNA-binding</keyword>
<feature type="compositionally biased region" description="Basic and acidic residues" evidence="3">
    <location>
        <begin position="262"/>
        <end position="271"/>
    </location>
</feature>
<dbReference type="GeneID" id="77732809"/>
<dbReference type="PROSITE" id="PS50102">
    <property type="entry name" value="RRM"/>
    <property type="match status" value="2"/>
</dbReference>
<feature type="region of interest" description="Disordered" evidence="3">
    <location>
        <begin position="219"/>
        <end position="355"/>
    </location>
</feature>
<dbReference type="SMART" id="SM00360">
    <property type="entry name" value="RRM"/>
    <property type="match status" value="2"/>
</dbReference>
<feature type="compositionally biased region" description="Low complexity" evidence="3">
    <location>
        <begin position="515"/>
        <end position="525"/>
    </location>
</feature>
<organism evidence="5 6">
    <name type="scientific">Dioszegia hungarica</name>
    <dbReference type="NCBI Taxonomy" id="4972"/>
    <lineage>
        <taxon>Eukaryota</taxon>
        <taxon>Fungi</taxon>
        <taxon>Dikarya</taxon>
        <taxon>Basidiomycota</taxon>
        <taxon>Agaricomycotina</taxon>
        <taxon>Tremellomycetes</taxon>
        <taxon>Tremellales</taxon>
        <taxon>Bulleribasidiaceae</taxon>
        <taxon>Dioszegia</taxon>
    </lineage>
</organism>
<feature type="compositionally biased region" description="Basic residues" evidence="3">
    <location>
        <begin position="292"/>
        <end position="303"/>
    </location>
</feature>
<feature type="compositionally biased region" description="Basic and acidic residues" evidence="3">
    <location>
        <begin position="12"/>
        <end position="24"/>
    </location>
</feature>
<evidence type="ECO:0000256" key="2">
    <source>
        <dbReference type="PROSITE-ProRule" id="PRU00176"/>
    </source>
</evidence>
<feature type="compositionally biased region" description="Polar residues" evidence="3">
    <location>
        <begin position="235"/>
        <end position="246"/>
    </location>
</feature>
<dbReference type="InterPro" id="IPR000504">
    <property type="entry name" value="RRM_dom"/>
</dbReference>
<evidence type="ECO:0000256" key="1">
    <source>
        <dbReference type="ARBA" id="ARBA00022884"/>
    </source>
</evidence>
<accession>A0AA38LW00</accession>
<gene>
    <name evidence="5" type="ORF">MKK02DRAFT_45772</name>
</gene>
<dbReference type="RefSeq" id="XP_052946840.1">
    <property type="nucleotide sequence ID" value="XM_053093604.1"/>
</dbReference>